<evidence type="ECO:0000256" key="3">
    <source>
        <dbReference type="SAM" id="Phobius"/>
    </source>
</evidence>
<dbReference type="STRING" id="734.B0187_04315"/>
<keyword evidence="5" id="KW-1185">Reference proteome</keyword>
<dbReference type="RefSeq" id="WP_078236626.1">
    <property type="nucleotide sequence ID" value="NZ_MUYA01000004.1"/>
</dbReference>
<keyword evidence="3" id="KW-1133">Transmembrane helix</keyword>
<keyword evidence="3" id="KW-0472">Membrane</keyword>
<dbReference type="Pfam" id="PF00445">
    <property type="entry name" value="Ribonuclease_T2"/>
    <property type="match status" value="1"/>
</dbReference>
<dbReference type="InterPro" id="IPR033130">
    <property type="entry name" value="RNase_T2_His_AS_2"/>
</dbReference>
<name>A0A1T0AUA5_9PAST</name>
<dbReference type="InterPro" id="IPR018188">
    <property type="entry name" value="RNase_T2_His_AS_1"/>
</dbReference>
<sequence>MTQRQTSYLAIFVILFFALAIAGWFFSDKQQKSIQRSVAGNYDTIMSEDKIGQNKKAPIDYYTLSLSWSPAFCDLQKKRNNGNVPARLAYQCGDTQQFGWVIHGLWPQNGKARKVSDHPRFCKGDLPEIPESVIEKYLPESPGAALLQGQWEKHGACAFDTPEAYFDKQKALFQQLNLPKYALSKRELFDWLRKNNEPLAGLYFGTNGNELYICYDKSWNPISCPKTQYQ</sequence>
<evidence type="ECO:0000256" key="2">
    <source>
        <dbReference type="RuleBase" id="RU004328"/>
    </source>
</evidence>
<dbReference type="Proteomes" id="UP000190867">
    <property type="component" value="Unassembled WGS sequence"/>
</dbReference>
<dbReference type="GO" id="GO:0003723">
    <property type="term" value="F:RNA binding"/>
    <property type="evidence" value="ECO:0007669"/>
    <property type="project" value="InterPro"/>
</dbReference>
<protein>
    <submittedName>
        <fullName evidence="4">Ribonuclease T</fullName>
    </submittedName>
</protein>
<dbReference type="EMBL" id="MUYA01000004">
    <property type="protein sequence ID" value="OOS00174.1"/>
    <property type="molecule type" value="Genomic_DNA"/>
</dbReference>
<comment type="caution">
    <text evidence="4">The sequence shown here is derived from an EMBL/GenBank/DDBJ whole genome shotgun (WGS) entry which is preliminary data.</text>
</comment>
<proteinExistence type="inferred from homology"/>
<dbReference type="AlphaFoldDB" id="A0A1T0AUA5"/>
<evidence type="ECO:0000256" key="1">
    <source>
        <dbReference type="ARBA" id="ARBA00007469"/>
    </source>
</evidence>
<accession>A0A1T0AUA5</accession>
<dbReference type="GO" id="GO:0033897">
    <property type="term" value="F:ribonuclease T2 activity"/>
    <property type="evidence" value="ECO:0007669"/>
    <property type="project" value="InterPro"/>
</dbReference>
<dbReference type="PANTHER" id="PTHR11240">
    <property type="entry name" value="RIBONUCLEASE T2"/>
    <property type="match status" value="1"/>
</dbReference>
<gene>
    <name evidence="4" type="ORF">B0187_04315</name>
</gene>
<dbReference type="GO" id="GO:0006401">
    <property type="term" value="P:RNA catabolic process"/>
    <property type="evidence" value="ECO:0007669"/>
    <property type="project" value="UniProtKB-ARBA"/>
</dbReference>
<reference evidence="4 5" key="1">
    <citation type="submission" date="2017-02" db="EMBL/GenBank/DDBJ databases">
        <title>Draft genome sequence of Haemophilus paracuniculus CCUG 43573 type strain.</title>
        <authorList>
            <person name="Engstrom-Jakobsson H."/>
            <person name="Salva-Serra F."/>
            <person name="Thorell K."/>
            <person name="Gonzales-Siles L."/>
            <person name="Karlsson R."/>
            <person name="Boulund F."/>
            <person name="Engstrand L."/>
            <person name="Kristiansson E."/>
            <person name="Moore E."/>
        </authorList>
    </citation>
    <scope>NUCLEOTIDE SEQUENCE [LARGE SCALE GENOMIC DNA]</scope>
    <source>
        <strain evidence="4 5">CCUG 43573</strain>
    </source>
</reference>
<feature type="transmembrane region" description="Helical" evidence="3">
    <location>
        <begin position="6"/>
        <end position="26"/>
    </location>
</feature>
<comment type="similarity">
    <text evidence="1 2">Belongs to the RNase T2 family.</text>
</comment>
<dbReference type="PROSITE" id="PS00531">
    <property type="entry name" value="RNASE_T2_2"/>
    <property type="match status" value="1"/>
</dbReference>
<evidence type="ECO:0000313" key="5">
    <source>
        <dbReference type="Proteomes" id="UP000190867"/>
    </source>
</evidence>
<keyword evidence="3" id="KW-0812">Transmembrane</keyword>
<dbReference type="InterPro" id="IPR001568">
    <property type="entry name" value="RNase_T2-like"/>
</dbReference>
<dbReference type="PANTHER" id="PTHR11240:SF22">
    <property type="entry name" value="RIBONUCLEASE T2"/>
    <property type="match status" value="1"/>
</dbReference>
<evidence type="ECO:0000313" key="4">
    <source>
        <dbReference type="EMBL" id="OOS00174.1"/>
    </source>
</evidence>
<dbReference type="SUPFAM" id="SSF55895">
    <property type="entry name" value="Ribonuclease Rh-like"/>
    <property type="match status" value="1"/>
</dbReference>
<organism evidence="4 5">
    <name type="scientific">Haemophilus paracuniculus</name>
    <dbReference type="NCBI Taxonomy" id="734"/>
    <lineage>
        <taxon>Bacteria</taxon>
        <taxon>Pseudomonadati</taxon>
        <taxon>Pseudomonadota</taxon>
        <taxon>Gammaproteobacteria</taxon>
        <taxon>Pasteurellales</taxon>
        <taxon>Pasteurellaceae</taxon>
        <taxon>Haemophilus</taxon>
    </lineage>
</organism>
<dbReference type="OrthoDB" id="4720638at2"/>
<dbReference type="PROSITE" id="PS00530">
    <property type="entry name" value="RNASE_T2_1"/>
    <property type="match status" value="1"/>
</dbReference>
<dbReference type="Gene3D" id="3.90.730.10">
    <property type="entry name" value="Ribonuclease T2-like"/>
    <property type="match status" value="1"/>
</dbReference>
<dbReference type="InterPro" id="IPR036430">
    <property type="entry name" value="RNase_T2-like_sf"/>
</dbReference>